<comment type="caution">
    <text evidence="1">The sequence shown here is derived from an EMBL/GenBank/DDBJ whole genome shotgun (WGS) entry which is preliminary data.</text>
</comment>
<proteinExistence type="predicted"/>
<gene>
    <name evidence="1" type="ORF">GH714_044109</name>
</gene>
<dbReference type="InterPro" id="IPR055794">
    <property type="entry name" value="DUF7370"/>
</dbReference>
<reference evidence="1 2" key="1">
    <citation type="journal article" date="2020" name="Mol. Plant">
        <title>The Chromosome-Based Rubber Tree Genome Provides New Insights into Spurge Genome Evolution and Rubber Biosynthesis.</title>
        <authorList>
            <person name="Liu J."/>
            <person name="Shi C."/>
            <person name="Shi C.C."/>
            <person name="Li W."/>
            <person name="Zhang Q.J."/>
            <person name="Zhang Y."/>
            <person name="Li K."/>
            <person name="Lu H.F."/>
            <person name="Shi C."/>
            <person name="Zhu S.T."/>
            <person name="Xiao Z.Y."/>
            <person name="Nan H."/>
            <person name="Yue Y."/>
            <person name="Zhu X.G."/>
            <person name="Wu Y."/>
            <person name="Hong X.N."/>
            <person name="Fan G.Y."/>
            <person name="Tong Y."/>
            <person name="Zhang D."/>
            <person name="Mao C.L."/>
            <person name="Liu Y.L."/>
            <person name="Hao S.J."/>
            <person name="Liu W.Q."/>
            <person name="Lv M.Q."/>
            <person name="Zhang H.B."/>
            <person name="Liu Y."/>
            <person name="Hu-Tang G.R."/>
            <person name="Wang J.P."/>
            <person name="Wang J.H."/>
            <person name="Sun Y.H."/>
            <person name="Ni S.B."/>
            <person name="Chen W.B."/>
            <person name="Zhang X.C."/>
            <person name="Jiao Y.N."/>
            <person name="Eichler E.E."/>
            <person name="Li G.H."/>
            <person name="Liu X."/>
            <person name="Gao L.Z."/>
        </authorList>
    </citation>
    <scope>NUCLEOTIDE SEQUENCE [LARGE SCALE GENOMIC DNA]</scope>
    <source>
        <strain evidence="2">cv. GT1</strain>
        <tissue evidence="1">Leaf</tissue>
    </source>
</reference>
<organism evidence="1 2">
    <name type="scientific">Hevea brasiliensis</name>
    <name type="common">Para rubber tree</name>
    <name type="synonym">Siphonia brasiliensis</name>
    <dbReference type="NCBI Taxonomy" id="3981"/>
    <lineage>
        <taxon>Eukaryota</taxon>
        <taxon>Viridiplantae</taxon>
        <taxon>Streptophyta</taxon>
        <taxon>Embryophyta</taxon>
        <taxon>Tracheophyta</taxon>
        <taxon>Spermatophyta</taxon>
        <taxon>Magnoliopsida</taxon>
        <taxon>eudicotyledons</taxon>
        <taxon>Gunneridae</taxon>
        <taxon>Pentapetalae</taxon>
        <taxon>rosids</taxon>
        <taxon>fabids</taxon>
        <taxon>Malpighiales</taxon>
        <taxon>Euphorbiaceae</taxon>
        <taxon>Crotonoideae</taxon>
        <taxon>Micrandreae</taxon>
        <taxon>Hevea</taxon>
    </lineage>
</organism>
<keyword evidence="2" id="KW-1185">Reference proteome</keyword>
<accession>A0A6A6K1N0</accession>
<dbReference type="EMBL" id="JAAGAX010000225">
    <property type="protein sequence ID" value="KAF2282424.1"/>
    <property type="molecule type" value="Genomic_DNA"/>
</dbReference>
<sequence length="559" mass="60437">MAAPTTDELIAALASRGVSFSQVEATGILCLLDSITECLELNYPGDECRQSAILLYAALLLSTSTSGRYVTSQSAPSGASQSFAYGTKPWSTLYNQMRLLDLAGCTGDLVADPNETAKPFFKVVTGSRMLLMTSIANWSYTMPATVWHAQEPDPDDPILCDHNGVIMAGKLMGLKQAQQNLSRIVDEISSQKIVTAITSASIIIATEAASMTPIDTSTLINSQYRSIDVNGTRVTSRIGYSASYALYVHNASGKLKGQPRANGNGSYWGPNGEPKFLDKAVENTRSMEMFWRDTGKPADRFIVIQPAGGTGVTYDLANDFFATVWVLGRQGGADLKEVVTRAREVMQYVEQHQIDSCLGSVRLLNPFPTPVQTEEKRVAIQISLVIRAIALTLTLEDLNMAICPNDTIKLVGRNATLELADGCPDVLPTEAEWKYAGALTTKGFDFSPNTVTSEADDTGGFQESLVTNSDFTISAEGEVRTNDKSDEYGFGRMVLYYATELKARRQPTVWVRLGFGPVTMVMYATITALSGDAGTNDIVTFSMELHPAASETVTIEGAA</sequence>
<evidence type="ECO:0000313" key="2">
    <source>
        <dbReference type="Proteomes" id="UP000467840"/>
    </source>
</evidence>
<dbReference type="Pfam" id="PF24085">
    <property type="entry name" value="DUF7370"/>
    <property type="match status" value="1"/>
</dbReference>
<evidence type="ECO:0000313" key="1">
    <source>
        <dbReference type="EMBL" id="KAF2282424.1"/>
    </source>
</evidence>
<protein>
    <submittedName>
        <fullName evidence="1">Uncharacterized protein</fullName>
    </submittedName>
</protein>
<dbReference type="Proteomes" id="UP000467840">
    <property type="component" value="Unassembled WGS sequence"/>
</dbReference>
<name>A0A6A6K1N0_HEVBR</name>
<dbReference type="InterPro" id="IPR056950">
    <property type="entry name" value="Phage_tail_terminator_3"/>
</dbReference>
<dbReference type="Pfam" id="PF23842">
    <property type="entry name" value="Phage_tail_terminator_3"/>
    <property type="match status" value="1"/>
</dbReference>
<dbReference type="AlphaFoldDB" id="A0A6A6K1N0"/>